<dbReference type="InterPro" id="IPR030395">
    <property type="entry name" value="GP_PDE_dom"/>
</dbReference>
<dbReference type="Pfam" id="PF03009">
    <property type="entry name" value="GDPD"/>
    <property type="match status" value="1"/>
</dbReference>
<dbReference type="Proteomes" id="UP000037109">
    <property type="component" value="Unassembled WGS sequence"/>
</dbReference>
<evidence type="ECO:0000256" key="1">
    <source>
        <dbReference type="ARBA" id="ARBA00022729"/>
    </source>
</evidence>
<dbReference type="GO" id="GO:0006580">
    <property type="term" value="P:ethanolamine metabolic process"/>
    <property type="evidence" value="ECO:0007669"/>
    <property type="project" value="TreeGrafter"/>
</dbReference>
<dbReference type="EMBL" id="LGUF01000007">
    <property type="protein sequence ID" value="KON88537.1"/>
    <property type="molecule type" value="Genomic_DNA"/>
</dbReference>
<feature type="domain" description="CBM6" evidence="3">
    <location>
        <begin position="329"/>
        <end position="467"/>
    </location>
</feature>
<evidence type="ECO:0000256" key="2">
    <source>
        <dbReference type="SAM" id="SignalP"/>
    </source>
</evidence>
<dbReference type="STRING" id="1459.AF332_18110"/>
<dbReference type="Gene3D" id="3.20.20.190">
    <property type="entry name" value="Phosphatidylinositol (PI) phosphodiesterase"/>
    <property type="match status" value="1"/>
</dbReference>
<name>A0A0M0GGD0_SPOGL</name>
<sequence length="469" mass="52644">MKLKKLLIVGLAATTIANVGATQQASASMVTPSSITDSKKFDKFDKIHSDLLDHRKNAPLMITAHRGQWREYPENSLGAIKEAIKDGAEIVEIDVMLTADGVPVLMHDTTVDRTTNGTGKVSDFTLAEIKKLRLKEGFGGQTAKLTDYTIPTLEEAMLAAKDRAIVNLDKGWNIREEMYDVLVKTDTVDHGLFKGSPNVEEAAEFMAKDQEILYMHIINDDTADTVDTFPGRQPVAYEIVFNDLKDPQIQPEKVQQIQKNSRVFVNVMWYGLAGRYTDEASLRDVNLGWKAVTDLGANIMQTDNVEAMDYWRDGRDMKFWDAQKGNRTVRVQAEDYLPGGQGVGYYDLDPNRVDPSDPDWIDVADRTGAIVVNSNQEGEWAKYEVNILKSGLYKISGRVAAKVAPAGSIRLEWDGDFSKEKEVESTTGSDAYERQVWDYRYLKKGTHTYTVHITAPSVHQLDYIQFDLQ</sequence>
<dbReference type="SUPFAM" id="SSF49785">
    <property type="entry name" value="Galactose-binding domain-like"/>
    <property type="match status" value="1"/>
</dbReference>
<dbReference type="GO" id="GO:0005886">
    <property type="term" value="C:plasma membrane"/>
    <property type="evidence" value="ECO:0007669"/>
    <property type="project" value="TreeGrafter"/>
</dbReference>
<dbReference type="PANTHER" id="PTHR46320:SF1">
    <property type="entry name" value="GLYCEROPHOSPHODIESTER PHOSPHODIESTERASE 1"/>
    <property type="match status" value="1"/>
</dbReference>
<dbReference type="PROSITE" id="PS51704">
    <property type="entry name" value="GP_PDE"/>
    <property type="match status" value="1"/>
</dbReference>
<protein>
    <recommendedName>
        <fullName evidence="7">Glycerophosphodiester phosphodiesterase</fullName>
    </recommendedName>
</protein>
<keyword evidence="1 2" id="KW-0732">Signal</keyword>
<reference evidence="6" key="1">
    <citation type="submission" date="2015-07" db="EMBL/GenBank/DDBJ databases">
        <title>Fjat-10036 dsm4.</title>
        <authorList>
            <person name="Liu B."/>
            <person name="Wang J."/>
            <person name="Zhu Y."/>
            <person name="Liu G."/>
            <person name="Chen Q."/>
            <person name="Chen Z."/>
            <person name="Lan J."/>
            <person name="Che J."/>
            <person name="Ge C."/>
            <person name="Shi H."/>
            <person name="Pan Z."/>
            <person name="Liu X."/>
        </authorList>
    </citation>
    <scope>NUCLEOTIDE SEQUENCE [LARGE SCALE GENOMIC DNA]</scope>
    <source>
        <strain evidence="6">DSM 4</strain>
    </source>
</reference>
<dbReference type="AlphaFoldDB" id="A0A0M0GGD0"/>
<dbReference type="GO" id="GO:0030246">
    <property type="term" value="F:carbohydrate binding"/>
    <property type="evidence" value="ECO:0007669"/>
    <property type="project" value="InterPro"/>
</dbReference>
<accession>A0A0M0GGD0</accession>
<dbReference type="OrthoDB" id="384721at2"/>
<evidence type="ECO:0000313" key="6">
    <source>
        <dbReference type="Proteomes" id="UP000037109"/>
    </source>
</evidence>
<dbReference type="RefSeq" id="WP_053435910.1">
    <property type="nucleotide sequence ID" value="NZ_LGUF01000007.1"/>
</dbReference>
<dbReference type="Gene3D" id="2.60.120.260">
    <property type="entry name" value="Galactose-binding domain-like"/>
    <property type="match status" value="1"/>
</dbReference>
<dbReference type="GO" id="GO:0070291">
    <property type="term" value="P:N-acylethanolamine metabolic process"/>
    <property type="evidence" value="ECO:0007669"/>
    <property type="project" value="TreeGrafter"/>
</dbReference>
<comment type="caution">
    <text evidence="5">The sequence shown here is derived from an EMBL/GenBank/DDBJ whole genome shotgun (WGS) entry which is preliminary data.</text>
</comment>
<dbReference type="Pfam" id="PF03422">
    <property type="entry name" value="CBM_6"/>
    <property type="match status" value="1"/>
</dbReference>
<dbReference type="CDD" id="cd04080">
    <property type="entry name" value="CBM6_cellulase-like"/>
    <property type="match status" value="1"/>
</dbReference>
<feature type="domain" description="GP-PDE" evidence="4">
    <location>
        <begin position="60"/>
        <end position="156"/>
    </location>
</feature>
<dbReference type="PATRIC" id="fig|1459.3.peg.3978"/>
<dbReference type="InterPro" id="IPR005084">
    <property type="entry name" value="CBM6"/>
</dbReference>
<gene>
    <name evidence="5" type="ORF">AF332_18110</name>
</gene>
<evidence type="ECO:0000313" key="5">
    <source>
        <dbReference type="EMBL" id="KON88537.1"/>
    </source>
</evidence>
<proteinExistence type="predicted"/>
<evidence type="ECO:0000259" key="4">
    <source>
        <dbReference type="PROSITE" id="PS51704"/>
    </source>
</evidence>
<organism evidence="5 6">
    <name type="scientific">Sporosarcina globispora</name>
    <name type="common">Bacillus globisporus</name>
    <dbReference type="NCBI Taxonomy" id="1459"/>
    <lineage>
        <taxon>Bacteria</taxon>
        <taxon>Bacillati</taxon>
        <taxon>Bacillota</taxon>
        <taxon>Bacilli</taxon>
        <taxon>Bacillales</taxon>
        <taxon>Caryophanaceae</taxon>
        <taxon>Sporosarcina</taxon>
    </lineage>
</organism>
<dbReference type="InterPro" id="IPR032160">
    <property type="entry name" value="DUF4996"/>
</dbReference>
<feature type="chain" id="PRO_5038380454" description="Glycerophosphodiester phosphodiesterase" evidence="2">
    <location>
        <begin position="22"/>
        <end position="469"/>
    </location>
</feature>
<dbReference type="PROSITE" id="PS51175">
    <property type="entry name" value="CBM6"/>
    <property type="match status" value="1"/>
</dbReference>
<dbReference type="CDD" id="cd08566">
    <property type="entry name" value="GDPD_AtGDE_like"/>
    <property type="match status" value="1"/>
</dbReference>
<dbReference type="InterPro" id="IPR006584">
    <property type="entry name" value="Cellulose-bd_IV"/>
</dbReference>
<keyword evidence="6" id="KW-1185">Reference proteome</keyword>
<dbReference type="GO" id="GO:0006644">
    <property type="term" value="P:phospholipid metabolic process"/>
    <property type="evidence" value="ECO:0007669"/>
    <property type="project" value="TreeGrafter"/>
</dbReference>
<feature type="signal peptide" evidence="2">
    <location>
        <begin position="1"/>
        <end position="21"/>
    </location>
</feature>
<dbReference type="InterPro" id="IPR017946">
    <property type="entry name" value="PLC-like_Pdiesterase_TIM-brl"/>
</dbReference>
<dbReference type="GO" id="GO:0008889">
    <property type="term" value="F:glycerophosphodiester phosphodiesterase activity"/>
    <property type="evidence" value="ECO:0007669"/>
    <property type="project" value="TreeGrafter"/>
</dbReference>
<dbReference type="PANTHER" id="PTHR46320">
    <property type="entry name" value="GLYCEROPHOSPHODIESTER PHOSPHODIESTERASE 1"/>
    <property type="match status" value="1"/>
</dbReference>
<dbReference type="Pfam" id="PF16387">
    <property type="entry name" value="DUF4996"/>
    <property type="match status" value="1"/>
</dbReference>
<dbReference type="SMART" id="SM00606">
    <property type="entry name" value="CBD_IV"/>
    <property type="match status" value="1"/>
</dbReference>
<dbReference type="InterPro" id="IPR008979">
    <property type="entry name" value="Galactose-bd-like_sf"/>
</dbReference>
<evidence type="ECO:0000259" key="3">
    <source>
        <dbReference type="PROSITE" id="PS51175"/>
    </source>
</evidence>
<dbReference type="SUPFAM" id="SSF51695">
    <property type="entry name" value="PLC-like phosphodiesterases"/>
    <property type="match status" value="1"/>
</dbReference>
<evidence type="ECO:0008006" key="7">
    <source>
        <dbReference type="Google" id="ProtNLM"/>
    </source>
</evidence>